<dbReference type="PROSITE" id="PS51084">
    <property type="entry name" value="HIT_2"/>
    <property type="match status" value="1"/>
</dbReference>
<dbReference type="SUPFAM" id="SSF54197">
    <property type="entry name" value="HIT-like"/>
    <property type="match status" value="1"/>
</dbReference>
<organism evidence="3 4">
    <name type="scientific">Spongisporangium articulatum</name>
    <dbReference type="NCBI Taxonomy" id="3362603"/>
    <lineage>
        <taxon>Bacteria</taxon>
        <taxon>Bacillati</taxon>
        <taxon>Actinomycetota</taxon>
        <taxon>Actinomycetes</taxon>
        <taxon>Kineosporiales</taxon>
        <taxon>Kineosporiaceae</taxon>
        <taxon>Spongisporangium</taxon>
    </lineage>
</organism>
<comment type="caution">
    <text evidence="3">The sequence shown here is derived from an EMBL/GenBank/DDBJ whole genome shotgun (WGS) entry which is preliminary data.</text>
</comment>
<dbReference type="GO" id="GO:0008168">
    <property type="term" value="F:methyltransferase activity"/>
    <property type="evidence" value="ECO:0007669"/>
    <property type="project" value="UniProtKB-KW"/>
</dbReference>
<reference evidence="3 4" key="1">
    <citation type="submission" date="2024-10" db="EMBL/GenBank/DDBJ databases">
        <title>The Natural Products Discovery Center: Release of the First 8490 Sequenced Strains for Exploring Actinobacteria Biosynthetic Diversity.</title>
        <authorList>
            <person name="Kalkreuter E."/>
            <person name="Kautsar S.A."/>
            <person name="Yang D."/>
            <person name="Bader C.D."/>
            <person name="Teijaro C.N."/>
            <person name="Fluegel L."/>
            <person name="Davis C.M."/>
            <person name="Simpson J.R."/>
            <person name="Lauterbach L."/>
            <person name="Steele A.D."/>
            <person name="Gui C."/>
            <person name="Meng S."/>
            <person name="Li G."/>
            <person name="Viehrig K."/>
            <person name="Ye F."/>
            <person name="Su P."/>
            <person name="Kiefer A.F."/>
            <person name="Nichols A."/>
            <person name="Cepeda A.J."/>
            <person name="Yan W."/>
            <person name="Fan B."/>
            <person name="Jiang Y."/>
            <person name="Adhikari A."/>
            <person name="Zheng C.-J."/>
            <person name="Schuster L."/>
            <person name="Cowan T.M."/>
            <person name="Smanski M.J."/>
            <person name="Chevrette M.G."/>
            <person name="De Carvalho L.P.S."/>
            <person name="Shen B."/>
        </authorList>
    </citation>
    <scope>NUCLEOTIDE SEQUENCE [LARGE SCALE GENOMIC DNA]</scope>
    <source>
        <strain evidence="3 4">NPDC049639</strain>
    </source>
</reference>
<gene>
    <name evidence="3" type="ORF">ACIB24_00340</name>
</gene>
<dbReference type="Pfam" id="PF01230">
    <property type="entry name" value="HIT"/>
    <property type="match status" value="1"/>
</dbReference>
<evidence type="ECO:0000313" key="3">
    <source>
        <dbReference type="EMBL" id="MFI7585503.1"/>
    </source>
</evidence>
<protein>
    <submittedName>
        <fullName evidence="3">HIT family protein</fullName>
        <ecNumber evidence="3">2.1.1.-</ecNumber>
    </submittedName>
</protein>
<evidence type="ECO:0000313" key="4">
    <source>
        <dbReference type="Proteomes" id="UP001612915"/>
    </source>
</evidence>
<dbReference type="InterPro" id="IPR036265">
    <property type="entry name" value="HIT-like_sf"/>
</dbReference>
<proteinExistence type="predicted"/>
<dbReference type="InterPro" id="IPR011146">
    <property type="entry name" value="HIT-like"/>
</dbReference>
<evidence type="ECO:0000256" key="1">
    <source>
        <dbReference type="PROSITE-ProRule" id="PRU00464"/>
    </source>
</evidence>
<sequence length="149" mass="16475">MSLYFVGNARHAEQAERMRALEAAGVCLFCPEQLDAEPAAGLVASTDEWTVRRNDFPYAGTKLHLLVVPRRHVTDLVDLPDAVLAQFWPLVRSLREEFDLTYYGLGARCGDPACTGGTIAHVHVHLLVGDVDDPGHEPVRLKLSSRRSN</sequence>
<dbReference type="Proteomes" id="UP001612915">
    <property type="component" value="Unassembled WGS sequence"/>
</dbReference>
<keyword evidence="3" id="KW-0489">Methyltransferase</keyword>
<dbReference type="GO" id="GO:0032259">
    <property type="term" value="P:methylation"/>
    <property type="evidence" value="ECO:0007669"/>
    <property type="project" value="UniProtKB-KW"/>
</dbReference>
<accession>A0ABW8AHR0</accession>
<feature type="domain" description="HIT" evidence="2">
    <location>
        <begin position="64"/>
        <end position="136"/>
    </location>
</feature>
<keyword evidence="3" id="KW-0808">Transferase</keyword>
<dbReference type="EMBL" id="JBITLV010000001">
    <property type="protein sequence ID" value="MFI7585503.1"/>
    <property type="molecule type" value="Genomic_DNA"/>
</dbReference>
<keyword evidence="4" id="KW-1185">Reference proteome</keyword>
<dbReference type="RefSeq" id="WP_398273485.1">
    <property type="nucleotide sequence ID" value="NZ_JBITLV010000001.1"/>
</dbReference>
<name>A0ABW8AHR0_9ACTN</name>
<dbReference type="Gene3D" id="3.30.428.10">
    <property type="entry name" value="HIT-like"/>
    <property type="match status" value="1"/>
</dbReference>
<dbReference type="EC" id="2.1.1.-" evidence="3"/>
<evidence type="ECO:0000259" key="2">
    <source>
        <dbReference type="PROSITE" id="PS51084"/>
    </source>
</evidence>
<feature type="short sequence motif" description="Histidine triad motif" evidence="1">
    <location>
        <begin position="121"/>
        <end position="125"/>
    </location>
</feature>